<evidence type="ECO:0000313" key="4">
    <source>
        <dbReference type="Proteomes" id="UP000274131"/>
    </source>
</evidence>
<comment type="function">
    <text evidence="1">E3 ubiquitin-protein ligase. Component of the ribosome quality control complex (RQC), a ribosome-associated complex that mediates ubiquitination and extraction of incompletely synthesized nascent chains for proteasomal degradation.</text>
</comment>
<dbReference type="AlphaFoldDB" id="A0A0N4VG62"/>
<accession>A0A0N4VG62</accession>
<evidence type="ECO:0000259" key="2">
    <source>
        <dbReference type="Pfam" id="PF22958"/>
    </source>
</evidence>
<dbReference type="UniPathway" id="UPA00143"/>
<dbReference type="PANTHER" id="PTHR12389:SF0">
    <property type="entry name" value="E3 UBIQUITIN-PROTEIN LIGASE LISTERIN"/>
    <property type="match status" value="1"/>
</dbReference>
<dbReference type="Proteomes" id="UP000274131">
    <property type="component" value="Unassembled WGS sequence"/>
</dbReference>
<dbReference type="GO" id="GO:1990116">
    <property type="term" value="P:ribosome-associated ubiquitin-dependent protein catabolic process"/>
    <property type="evidence" value="ECO:0007669"/>
    <property type="project" value="UniProtKB-UniRule"/>
</dbReference>
<keyword evidence="4" id="KW-1185">Reference proteome</keyword>
<keyword evidence="1" id="KW-0479">Metal-binding</keyword>
<protein>
    <recommendedName>
        <fullName evidence="1">E3 ubiquitin-protein ligase listerin</fullName>
        <ecNumber evidence="1">2.3.2.27</ecNumber>
    </recommendedName>
    <alternativeName>
        <fullName evidence="1">RING-type E3 ubiquitin transferase listerin</fullName>
    </alternativeName>
</protein>
<dbReference type="GO" id="GO:0061630">
    <property type="term" value="F:ubiquitin protein ligase activity"/>
    <property type="evidence" value="ECO:0007669"/>
    <property type="project" value="UniProtKB-UniRule"/>
</dbReference>
<dbReference type="GO" id="GO:0072344">
    <property type="term" value="P:rescue of stalled ribosome"/>
    <property type="evidence" value="ECO:0007669"/>
    <property type="project" value="UniProtKB-UniRule"/>
</dbReference>
<comment type="subunit">
    <text evidence="1">Component of the ribosome quality control complex (RQC).</text>
</comment>
<evidence type="ECO:0000256" key="1">
    <source>
        <dbReference type="RuleBase" id="RU367090"/>
    </source>
</evidence>
<dbReference type="InterPro" id="IPR039795">
    <property type="entry name" value="LTN1/Rkr1"/>
</dbReference>
<reference evidence="5" key="1">
    <citation type="submission" date="2016-04" db="UniProtKB">
        <authorList>
            <consortium name="WormBaseParasite"/>
        </authorList>
    </citation>
    <scope>IDENTIFICATION</scope>
</reference>
<keyword evidence="1" id="KW-0833">Ubl conjugation pathway</keyword>
<dbReference type="WBParaSite" id="EVEC_0000975801-mRNA-1">
    <property type="protein sequence ID" value="EVEC_0000975801-mRNA-1"/>
    <property type="gene ID" value="EVEC_0000975801"/>
</dbReference>
<reference evidence="3 4" key="2">
    <citation type="submission" date="2018-10" db="EMBL/GenBank/DDBJ databases">
        <authorList>
            <consortium name="Pathogen Informatics"/>
        </authorList>
    </citation>
    <scope>NUCLEOTIDE SEQUENCE [LARGE SCALE GENOMIC DNA]</scope>
</reference>
<dbReference type="Pfam" id="PF22958">
    <property type="entry name" value="Ltn1_1st"/>
    <property type="match status" value="1"/>
</dbReference>
<dbReference type="InterPro" id="IPR054476">
    <property type="entry name" value="Ltn1_N"/>
</dbReference>
<gene>
    <name evidence="3" type="ORF">EVEC_LOCUS9155</name>
</gene>
<comment type="catalytic activity">
    <reaction evidence="1">
        <text>S-ubiquitinyl-[E2 ubiquitin-conjugating enzyme]-L-cysteine + [acceptor protein]-L-lysine = [E2 ubiquitin-conjugating enzyme]-L-cysteine + N(6)-ubiquitinyl-[acceptor protein]-L-lysine.</text>
        <dbReference type="EC" id="2.3.2.27"/>
    </reaction>
</comment>
<dbReference type="InterPro" id="IPR011989">
    <property type="entry name" value="ARM-like"/>
</dbReference>
<dbReference type="OrthoDB" id="5860464at2759"/>
<organism evidence="5">
    <name type="scientific">Enterobius vermicularis</name>
    <name type="common">Human pinworm</name>
    <dbReference type="NCBI Taxonomy" id="51028"/>
    <lineage>
        <taxon>Eukaryota</taxon>
        <taxon>Metazoa</taxon>
        <taxon>Ecdysozoa</taxon>
        <taxon>Nematoda</taxon>
        <taxon>Chromadorea</taxon>
        <taxon>Rhabditida</taxon>
        <taxon>Spirurina</taxon>
        <taxon>Oxyuridomorpha</taxon>
        <taxon>Oxyuroidea</taxon>
        <taxon>Oxyuridae</taxon>
        <taxon>Enterobius</taxon>
    </lineage>
</organism>
<dbReference type="InterPro" id="IPR016024">
    <property type="entry name" value="ARM-type_fold"/>
</dbReference>
<sequence length="928" mass="105060">MQRQTASSSDAAQLLAHSGYAVPFITFSGYTSLSNATTSFETTQGEIDPGIRNALEKLRKKDFLTREKGLKELTVELENVTFDKTNTSFPHFVSIFPKLIMDGIPSIRALSLRVLKVYIQVLKKACEKYLKDILPYVYFALNDTYALVSENAVALLDTFPSKSKAFEISINPSLELAMQIVFSCHPLLDRSEGTETDVQRASRITAQGLTFLRSLAESLPSSDSRVLQVTGAFFALVRRLLELDWQDVVNKNLMLLSLSYLDSSNRFICQSAADVLLLSSKEEAFGELSLQKALIPKVISLVRRKEPFWESLGAKRFTALIKMVFARTAPLDRNALMSRVFEAFFEGLPWDTSFAVETWALCLQELLKYTFSDYFTEQGSTAKVEMVEKALEKILHLTEQFASDKNYQIVNRLSSLFLVITIDQVSSNADVLLWLRRLILVLIEKLPQAESAVINILKKVDVKLWLQLTKMVLRHKYCTSELVIKIVETFDRDLLHEVDAEVPLMRRIVERLNWDDENNSVKLLASLMRVYQIKFSYNELCGLDFQDYYKVDSPTACLRLVKAALHLNDLALLTTGYPAVWERAVKEALRSVHPDQTKLFLGIFDFALDFPSSETLISQFFEENHIESLDLLLQLAEKVKGKGFLKILSKVSELVLELLIANHVPEVVVGGSLVNKAFEDVIEESLKKLSELGCGEASVNSFVNRRLREGTPLKSVPMLLSLSRRLDRDSFSLSVARLEDFHEHLYSLDSLFGVEILIGNEFLCAEWEQCSRVWKERSVSLQSVLYSVLSESLFLMGYVEDMGFDTEQIQDYFLSLLFIIVVSSLPLTKIVGTISIDLSSHEELKRKSDRLILSNLALKRRLLEYSKPLTTEFASLSLLLGLRTLCSGLNLCKYVALPKTISEEVKHNLYAYAAAIRTQGEEGGVRFN</sequence>
<dbReference type="EMBL" id="UXUI01009845">
    <property type="protein sequence ID" value="VDD94404.1"/>
    <property type="molecule type" value="Genomic_DNA"/>
</dbReference>
<keyword evidence="1" id="KW-0808">Transferase</keyword>
<keyword evidence="1" id="KW-0862">Zinc</keyword>
<dbReference type="SUPFAM" id="SSF48371">
    <property type="entry name" value="ARM repeat"/>
    <property type="match status" value="1"/>
</dbReference>
<evidence type="ECO:0000313" key="5">
    <source>
        <dbReference type="WBParaSite" id="EVEC_0000975801-mRNA-1"/>
    </source>
</evidence>
<evidence type="ECO:0000313" key="3">
    <source>
        <dbReference type="EMBL" id="VDD94404.1"/>
    </source>
</evidence>
<dbReference type="STRING" id="51028.A0A0N4VG62"/>
<comment type="similarity">
    <text evidence="1">Belongs to the LTN1 family.</text>
</comment>
<name>A0A0N4VG62_ENTVE</name>
<dbReference type="GO" id="GO:0043023">
    <property type="term" value="F:ribosomal large subunit binding"/>
    <property type="evidence" value="ECO:0007669"/>
    <property type="project" value="TreeGrafter"/>
</dbReference>
<dbReference type="EC" id="2.3.2.27" evidence="1"/>
<feature type="domain" description="E3 ubiquitin-protein ligase listerin N-terminal" evidence="2">
    <location>
        <begin position="50"/>
        <end position="165"/>
    </location>
</feature>
<dbReference type="GO" id="GO:0016567">
    <property type="term" value="P:protein ubiquitination"/>
    <property type="evidence" value="ECO:0007669"/>
    <property type="project" value="UniProtKB-UniPathway"/>
</dbReference>
<keyword evidence="1" id="KW-0863">Zinc-finger</keyword>
<dbReference type="GO" id="GO:1990112">
    <property type="term" value="C:RQC complex"/>
    <property type="evidence" value="ECO:0007669"/>
    <property type="project" value="UniProtKB-UniRule"/>
</dbReference>
<dbReference type="Gene3D" id="1.25.10.10">
    <property type="entry name" value="Leucine-rich Repeat Variant"/>
    <property type="match status" value="1"/>
</dbReference>
<proteinExistence type="inferred from homology"/>
<dbReference type="PANTHER" id="PTHR12389">
    <property type="entry name" value="ZINC FINGER PROTEIN 294"/>
    <property type="match status" value="1"/>
</dbReference>
<dbReference type="GO" id="GO:0008270">
    <property type="term" value="F:zinc ion binding"/>
    <property type="evidence" value="ECO:0007669"/>
    <property type="project" value="UniProtKB-KW"/>
</dbReference>
<comment type="pathway">
    <text evidence="1">Protein modification; protein ubiquitination.</text>
</comment>
<dbReference type="GO" id="GO:0005829">
    <property type="term" value="C:cytosol"/>
    <property type="evidence" value="ECO:0007669"/>
    <property type="project" value="UniProtKB-UniRule"/>
</dbReference>